<evidence type="ECO:0000256" key="1">
    <source>
        <dbReference type="SAM" id="Coils"/>
    </source>
</evidence>
<gene>
    <name evidence="2" type="ORF">PECUL_23A020014</name>
</gene>
<feature type="coiled-coil region" evidence="1">
    <location>
        <begin position="22"/>
        <end position="56"/>
    </location>
</feature>
<dbReference type="Proteomes" id="UP001295444">
    <property type="component" value="Chromosome 01"/>
</dbReference>
<organism evidence="2 3">
    <name type="scientific">Pelobates cultripes</name>
    <name type="common">Western spadefoot toad</name>
    <dbReference type="NCBI Taxonomy" id="61616"/>
    <lineage>
        <taxon>Eukaryota</taxon>
        <taxon>Metazoa</taxon>
        <taxon>Chordata</taxon>
        <taxon>Craniata</taxon>
        <taxon>Vertebrata</taxon>
        <taxon>Euteleostomi</taxon>
        <taxon>Amphibia</taxon>
        <taxon>Batrachia</taxon>
        <taxon>Anura</taxon>
        <taxon>Pelobatoidea</taxon>
        <taxon>Pelobatidae</taxon>
        <taxon>Pelobates</taxon>
    </lineage>
</organism>
<evidence type="ECO:0000313" key="3">
    <source>
        <dbReference type="Proteomes" id="UP001295444"/>
    </source>
</evidence>
<sequence length="125" mass="15065">MTKMTTKIQCLEEKIEHSVLQYNLQQDKISGLECKMEFLETELSEYEYRAQRKNIRDIPGNITSEHLEKYMEELVIFMGFQWDNKVNFIGRIHRIRKPNPSQFRYQETLWHVYTLSSLSSQQSQL</sequence>
<protein>
    <submittedName>
        <fullName evidence="2">Uncharacterized protein</fullName>
    </submittedName>
</protein>
<dbReference type="EMBL" id="OW240912">
    <property type="protein sequence ID" value="CAH2219804.1"/>
    <property type="molecule type" value="Genomic_DNA"/>
</dbReference>
<evidence type="ECO:0000313" key="2">
    <source>
        <dbReference type="EMBL" id="CAH2219804.1"/>
    </source>
</evidence>
<accession>A0AAD1QZ44</accession>
<keyword evidence="1" id="KW-0175">Coiled coil</keyword>
<name>A0AAD1QZ44_PELCU</name>
<proteinExistence type="predicted"/>
<reference evidence="2" key="1">
    <citation type="submission" date="2022-03" db="EMBL/GenBank/DDBJ databases">
        <authorList>
            <person name="Alioto T."/>
            <person name="Alioto T."/>
            <person name="Gomez Garrido J."/>
        </authorList>
    </citation>
    <scope>NUCLEOTIDE SEQUENCE</scope>
</reference>
<dbReference type="AlphaFoldDB" id="A0AAD1QZ44"/>
<keyword evidence="3" id="KW-1185">Reference proteome</keyword>